<organism evidence="2 3">
    <name type="scientific">Arthrobacter cupressi</name>
    <dbReference type="NCBI Taxonomy" id="1045773"/>
    <lineage>
        <taxon>Bacteria</taxon>
        <taxon>Bacillati</taxon>
        <taxon>Actinomycetota</taxon>
        <taxon>Actinomycetes</taxon>
        <taxon>Micrococcales</taxon>
        <taxon>Micrococcaceae</taxon>
        <taxon>Arthrobacter</taxon>
    </lineage>
</organism>
<evidence type="ECO:0000256" key="1">
    <source>
        <dbReference type="SAM" id="Phobius"/>
    </source>
</evidence>
<name>A0A1G8SQ23_9MICC</name>
<accession>A0A1G8SQ23</accession>
<dbReference type="EMBL" id="FNEI01000009">
    <property type="protein sequence ID" value="SDJ31311.1"/>
    <property type="molecule type" value="Genomic_DNA"/>
</dbReference>
<dbReference type="RefSeq" id="WP_139163375.1">
    <property type="nucleotide sequence ID" value="NZ_FNEI01000009.1"/>
</dbReference>
<keyword evidence="3" id="KW-1185">Reference proteome</keyword>
<reference evidence="3" key="1">
    <citation type="submission" date="2016-10" db="EMBL/GenBank/DDBJ databases">
        <authorList>
            <person name="Varghese N."/>
            <person name="Submissions S."/>
        </authorList>
    </citation>
    <scope>NUCLEOTIDE SEQUENCE [LARGE SCALE GENOMIC DNA]</scope>
    <source>
        <strain evidence="3">CGMCC 1.10783</strain>
    </source>
</reference>
<feature type="transmembrane region" description="Helical" evidence="1">
    <location>
        <begin position="23"/>
        <end position="44"/>
    </location>
</feature>
<keyword evidence="1" id="KW-1133">Transmembrane helix</keyword>
<dbReference type="OrthoDB" id="5147899at2"/>
<dbReference type="Proteomes" id="UP000182130">
    <property type="component" value="Unassembled WGS sequence"/>
</dbReference>
<evidence type="ECO:0000313" key="3">
    <source>
        <dbReference type="Proteomes" id="UP000182130"/>
    </source>
</evidence>
<proteinExistence type="predicted"/>
<evidence type="ECO:0000313" key="2">
    <source>
        <dbReference type="EMBL" id="SDJ31311.1"/>
    </source>
</evidence>
<sequence>MEFWNWLSGVLNGLGQILAAEKAPWWGIPVITASATLLGAFVSYTSTRASDNRKAKNEDRRRWDEEVRTHCVKYLKYMDSFKEKTNELKKFEGFGAATVKMVTDPKTGESIKEVDLAMRQKKKAQDKARKALDQMASIAPKALYQSCLALFVAVLNMSMADKVTPELEYKFKSSRSKVRAKLRSAMKVEPLPTKPRLRTRIKRWIKDPSSFVSDFQDRKANRAKIKELKKAKTKRA</sequence>
<gene>
    <name evidence="2" type="ORF">SAMN05216555_10989</name>
</gene>
<keyword evidence="1" id="KW-0812">Transmembrane</keyword>
<protein>
    <submittedName>
        <fullName evidence="2">Uncharacterized protein</fullName>
    </submittedName>
</protein>
<dbReference type="AlphaFoldDB" id="A0A1G8SQ23"/>
<keyword evidence="1" id="KW-0472">Membrane</keyword>